<protein>
    <submittedName>
        <fullName evidence="9">Cobalamin synthesis protein P47K</fullName>
    </submittedName>
</protein>
<keyword evidence="3" id="KW-0143">Chaperone</keyword>
<dbReference type="InterPro" id="IPR027417">
    <property type="entry name" value="P-loop_NTPase"/>
</dbReference>
<dbReference type="GO" id="GO:0000166">
    <property type="term" value="F:nucleotide binding"/>
    <property type="evidence" value="ECO:0007669"/>
    <property type="project" value="UniProtKB-KW"/>
</dbReference>
<dbReference type="OrthoDB" id="9808822at2"/>
<dbReference type="Proteomes" id="UP000001052">
    <property type="component" value="Chromosome"/>
</dbReference>
<dbReference type="GO" id="GO:0005737">
    <property type="term" value="C:cytoplasm"/>
    <property type="evidence" value="ECO:0007669"/>
    <property type="project" value="TreeGrafter"/>
</dbReference>
<evidence type="ECO:0000256" key="3">
    <source>
        <dbReference type="ARBA" id="ARBA00023186"/>
    </source>
</evidence>
<evidence type="ECO:0000313" key="10">
    <source>
        <dbReference type="Proteomes" id="UP000001052"/>
    </source>
</evidence>
<accession>C8X1B1</accession>
<dbReference type="PANTHER" id="PTHR13748">
    <property type="entry name" value="COBW-RELATED"/>
    <property type="match status" value="1"/>
</dbReference>
<evidence type="ECO:0000259" key="8">
    <source>
        <dbReference type="Pfam" id="PF07683"/>
    </source>
</evidence>
<dbReference type="Pfam" id="PF02492">
    <property type="entry name" value="cobW"/>
    <property type="match status" value="1"/>
</dbReference>
<dbReference type="InterPro" id="IPR003495">
    <property type="entry name" value="CobW/HypB/UreG_nucleotide-bd"/>
</dbReference>
<sequence length="614" mass="67591">MPKNLQNLLPPCALQEDGPAAVELMRAVMIRSNFVPNARHKLGWRGVQEIVDGRIETLSFTSKIQSMPGVYGLRLLESTPRRAGFELCYFPSPEDPLIENVCVQAGIAALDQKFPDRVREFSAYPDLCTLFQIGRIHIDLDIEANTQYLSLEALDTNIILSEDGLWIDTPEGPIQAVPPGERDQSFPAYETALRFFRVLASSLCYTQEMDVDLLLEQNAAGHVLVYRDEGKLTKTPSSACKRKTLTLGLNSKGAPPPGHADNGSIQTLWRLAEKIPPQFSEEPWWALASPGNANSRLKRQIDASLPKLIVLTGFLGAGKTTFLDRFIETQTGENSFVAVIQNEIGEKGLDGKLLHQNYAVTEIDEGCVCCTLAGNLRAAAEEIMREHDPDCIVLETTGLANPANILQEINELEDILEFGSITCVVDAVGGVQALEKFEIARSQVRLADVVLLNKSDLVAAPILGELEDTIHSLNSMAVTHRTTHGNIHPGLLYGVNMHTQATRAKNIGTQAHCQANHLHDHVENTLLHPAGPLKTDELIRGIEKRQDRILRVKGVVELEEELGPVIFQYSPGTYSIETAPQELKDERYLVVIGKHTAGMELESLLSRGCNPAFA</sequence>
<dbReference type="eggNOG" id="COG0523">
    <property type="taxonomic scope" value="Bacteria"/>
</dbReference>
<dbReference type="EMBL" id="CP001734">
    <property type="protein sequence ID" value="ACV68208.1"/>
    <property type="molecule type" value="Genomic_DNA"/>
</dbReference>
<organism evidence="9 10">
    <name type="scientific">Desulfohalobium retbaense (strain ATCC 49708 / DSM 5692 / JCM 16813 / HR100)</name>
    <dbReference type="NCBI Taxonomy" id="485915"/>
    <lineage>
        <taxon>Bacteria</taxon>
        <taxon>Pseudomonadati</taxon>
        <taxon>Thermodesulfobacteriota</taxon>
        <taxon>Desulfovibrionia</taxon>
        <taxon>Desulfovibrionales</taxon>
        <taxon>Desulfohalobiaceae</taxon>
        <taxon>Desulfohalobium</taxon>
    </lineage>
</organism>
<reference evidence="10" key="1">
    <citation type="submission" date="2009-09" db="EMBL/GenBank/DDBJ databases">
        <title>The complete chromosome of Desulfohalobium retbaense DSM 5692.</title>
        <authorList>
            <consortium name="US DOE Joint Genome Institute (JGI-PGF)"/>
            <person name="Lucas S."/>
            <person name="Copeland A."/>
            <person name="Lapidus A."/>
            <person name="Glavina del Rio T."/>
            <person name="Dalin E."/>
            <person name="Tice H."/>
            <person name="Bruce D."/>
            <person name="Goodwin L."/>
            <person name="Pitluck S."/>
            <person name="Kyrpides N."/>
            <person name="Mavromatis K."/>
            <person name="Ivanova N."/>
            <person name="Mikhailova N."/>
            <person name="Munk A.C."/>
            <person name="Brettin T."/>
            <person name="Detter J.C."/>
            <person name="Han C."/>
            <person name="Tapia R."/>
            <person name="Larimer F."/>
            <person name="Land M."/>
            <person name="Hauser L."/>
            <person name="Markowitz V."/>
            <person name="Cheng J.-F."/>
            <person name="Hugenholtz P."/>
            <person name="Woyke T."/>
            <person name="Wu D."/>
            <person name="Spring S."/>
            <person name="Klenk H.-P."/>
            <person name="Eisen J.A."/>
        </authorList>
    </citation>
    <scope>NUCLEOTIDE SEQUENCE [LARGE SCALE GENOMIC DNA]</scope>
    <source>
        <strain evidence="10">DSM 5692</strain>
    </source>
</reference>
<feature type="domain" description="CobW/HypB/UreG nucleotide-binding" evidence="7">
    <location>
        <begin position="309"/>
        <end position="477"/>
    </location>
</feature>
<dbReference type="RefSeq" id="WP_015751366.1">
    <property type="nucleotide sequence ID" value="NC_013223.1"/>
</dbReference>
<keyword evidence="10" id="KW-1185">Reference proteome</keyword>
<keyword evidence="1" id="KW-0547">Nucleotide-binding</keyword>
<evidence type="ECO:0000256" key="6">
    <source>
        <dbReference type="ARBA" id="ARBA00049117"/>
    </source>
</evidence>
<evidence type="ECO:0000256" key="1">
    <source>
        <dbReference type="ARBA" id="ARBA00022741"/>
    </source>
</evidence>
<dbReference type="HOGENOM" id="CLU_448864_0_0_7"/>
<name>C8X1B1_DESRD</name>
<dbReference type="Gene3D" id="3.40.50.300">
    <property type="entry name" value="P-loop containing nucleotide triphosphate hydrolases"/>
    <property type="match status" value="1"/>
</dbReference>
<evidence type="ECO:0000256" key="2">
    <source>
        <dbReference type="ARBA" id="ARBA00022801"/>
    </source>
</evidence>
<feature type="domain" description="CobW C-terminal" evidence="8">
    <location>
        <begin position="527"/>
        <end position="606"/>
    </location>
</feature>
<dbReference type="InterPro" id="IPR036627">
    <property type="entry name" value="CobW-likC_sf"/>
</dbReference>
<dbReference type="InterPro" id="IPR011629">
    <property type="entry name" value="CobW-like_C"/>
</dbReference>
<evidence type="ECO:0000256" key="4">
    <source>
        <dbReference type="ARBA" id="ARBA00034320"/>
    </source>
</evidence>
<dbReference type="PANTHER" id="PTHR13748:SF62">
    <property type="entry name" value="COBW DOMAIN-CONTAINING PROTEIN"/>
    <property type="match status" value="1"/>
</dbReference>
<dbReference type="Pfam" id="PF07683">
    <property type="entry name" value="CobW_C"/>
    <property type="match status" value="1"/>
</dbReference>
<gene>
    <name evidence="9" type="ordered locus">Dret_0917</name>
</gene>
<dbReference type="AlphaFoldDB" id="C8X1B1"/>
<comment type="catalytic activity">
    <reaction evidence="6">
        <text>GTP + H2O = GDP + phosphate + H(+)</text>
        <dbReference type="Rhea" id="RHEA:19669"/>
        <dbReference type="ChEBI" id="CHEBI:15377"/>
        <dbReference type="ChEBI" id="CHEBI:15378"/>
        <dbReference type="ChEBI" id="CHEBI:37565"/>
        <dbReference type="ChEBI" id="CHEBI:43474"/>
        <dbReference type="ChEBI" id="CHEBI:58189"/>
    </reaction>
    <physiologicalReaction direction="left-to-right" evidence="6">
        <dbReference type="Rhea" id="RHEA:19670"/>
    </physiologicalReaction>
</comment>
<dbReference type="STRING" id="485915.Dret_0917"/>
<dbReference type="Gene3D" id="3.30.1220.10">
    <property type="entry name" value="CobW-like, C-terminal domain"/>
    <property type="match status" value="1"/>
</dbReference>
<evidence type="ECO:0000313" key="9">
    <source>
        <dbReference type="EMBL" id="ACV68208.1"/>
    </source>
</evidence>
<dbReference type="CDD" id="cd03112">
    <property type="entry name" value="CobW-like"/>
    <property type="match status" value="1"/>
</dbReference>
<proteinExistence type="inferred from homology"/>
<keyword evidence="2" id="KW-0378">Hydrolase</keyword>
<dbReference type="SUPFAM" id="SSF52540">
    <property type="entry name" value="P-loop containing nucleoside triphosphate hydrolases"/>
    <property type="match status" value="1"/>
</dbReference>
<dbReference type="InterPro" id="IPR051316">
    <property type="entry name" value="Zinc-reg_GTPase_activator"/>
</dbReference>
<comment type="similarity">
    <text evidence="4">Belongs to the SIMIBI class G3E GTPase family. ZNG1 subfamily.</text>
</comment>
<dbReference type="GO" id="GO:0016787">
    <property type="term" value="F:hydrolase activity"/>
    <property type="evidence" value="ECO:0007669"/>
    <property type="project" value="UniProtKB-KW"/>
</dbReference>
<dbReference type="SUPFAM" id="SSF90002">
    <property type="entry name" value="Hypothetical protein YjiA, C-terminal domain"/>
    <property type="match status" value="1"/>
</dbReference>
<evidence type="ECO:0000256" key="5">
    <source>
        <dbReference type="ARBA" id="ARBA00045658"/>
    </source>
</evidence>
<dbReference type="KEGG" id="drt:Dret_0917"/>
<comment type="function">
    <text evidence="5">Zinc chaperone that directly transfers zinc cofactor to target proteins, thereby activating them. Zinc is transferred from the CXCC motif in the GTPase domain to the zinc binding site in target proteins in a process requiring GTP hydrolysis.</text>
</comment>
<evidence type="ECO:0000259" key="7">
    <source>
        <dbReference type="Pfam" id="PF02492"/>
    </source>
</evidence>
<reference evidence="9 10" key="2">
    <citation type="journal article" date="2010" name="Stand. Genomic Sci.">
        <title>Complete genome sequence of Desulfohalobium retbaense type strain (HR(100)).</title>
        <authorList>
            <person name="Spring S."/>
            <person name="Nolan M."/>
            <person name="Lapidus A."/>
            <person name="Glavina Del Rio T."/>
            <person name="Copeland A."/>
            <person name="Tice H."/>
            <person name="Cheng J.F."/>
            <person name="Lucas S."/>
            <person name="Land M."/>
            <person name="Chen F."/>
            <person name="Bruce D."/>
            <person name="Goodwin L."/>
            <person name="Pitluck S."/>
            <person name="Ivanova N."/>
            <person name="Mavromatis K."/>
            <person name="Mikhailova N."/>
            <person name="Pati A."/>
            <person name="Chen A."/>
            <person name="Palaniappan K."/>
            <person name="Hauser L."/>
            <person name="Chang Y.J."/>
            <person name="Jeffries C.D."/>
            <person name="Munk C."/>
            <person name="Kiss H."/>
            <person name="Chain P."/>
            <person name="Han C."/>
            <person name="Brettin T."/>
            <person name="Detter J.C."/>
            <person name="Schuler E."/>
            <person name="Goker M."/>
            <person name="Rohde M."/>
            <person name="Bristow J."/>
            <person name="Eisen J.A."/>
            <person name="Markowitz V."/>
            <person name="Hugenholtz P."/>
            <person name="Kyrpides N.C."/>
            <person name="Klenk H.P."/>
        </authorList>
    </citation>
    <scope>NUCLEOTIDE SEQUENCE [LARGE SCALE GENOMIC DNA]</scope>
    <source>
        <strain evidence="9 10">DSM 5692</strain>
    </source>
</reference>